<proteinExistence type="predicted"/>
<dbReference type="Proteomes" id="UP000297258">
    <property type="component" value="Unassembled WGS sequence"/>
</dbReference>
<accession>A0A4Y9STT8</accession>
<name>A0A4Y9STT8_9BURK</name>
<organism evidence="1 2">
    <name type="scientific">Massilia horti</name>
    <dbReference type="NCBI Taxonomy" id="2562153"/>
    <lineage>
        <taxon>Bacteria</taxon>
        <taxon>Pseudomonadati</taxon>
        <taxon>Pseudomonadota</taxon>
        <taxon>Betaproteobacteria</taxon>
        <taxon>Burkholderiales</taxon>
        <taxon>Oxalobacteraceae</taxon>
        <taxon>Telluria group</taxon>
        <taxon>Massilia</taxon>
    </lineage>
</organism>
<evidence type="ECO:0000313" key="1">
    <source>
        <dbReference type="EMBL" id="TFW28654.1"/>
    </source>
</evidence>
<protein>
    <submittedName>
        <fullName evidence="1">Uncharacterized protein</fullName>
    </submittedName>
</protein>
<reference evidence="1 2" key="1">
    <citation type="submission" date="2019-03" db="EMBL/GenBank/DDBJ databases">
        <title>Draft genome of Massilia hortus sp. nov., a novel bacterial species of the Oxalobacteraceae family.</title>
        <authorList>
            <person name="Peta V."/>
            <person name="Raths R."/>
            <person name="Bucking H."/>
        </authorList>
    </citation>
    <scope>NUCLEOTIDE SEQUENCE [LARGE SCALE GENOMIC DNA]</scope>
    <source>
        <strain evidence="1 2">ONC3</strain>
    </source>
</reference>
<comment type="caution">
    <text evidence="1">The sequence shown here is derived from an EMBL/GenBank/DDBJ whole genome shotgun (WGS) entry which is preliminary data.</text>
</comment>
<keyword evidence="2" id="KW-1185">Reference proteome</keyword>
<gene>
    <name evidence="1" type="ORF">E4O92_20600</name>
</gene>
<dbReference type="EMBL" id="SPUM01000135">
    <property type="protein sequence ID" value="TFW28654.1"/>
    <property type="molecule type" value="Genomic_DNA"/>
</dbReference>
<sequence>MREDMFKVIVERPRLVNSNGYSRDGRKYRNHEETPNHLGMKRGYNLKKWLNENLAPLRRYLEKQVNRPWNKVYGEIRATIDPRSTVKLHVLQHIDDFVAIDTHWVETASGGKIIIRGQRWPRKDVPLEESRMILYVHPRTGILLRNRHYVSYDKRRRLEREAAQTGKLGVRRMISDDEQLHLIGGIWYRVTLGVLPPARMRIRQSGSEIQKETVNHACWDVVRKVWVSRQDGHIDAKDGQPSNFELYGDPNKYAVSKQQLNAHELRNYGLKT</sequence>
<evidence type="ECO:0000313" key="2">
    <source>
        <dbReference type="Proteomes" id="UP000297258"/>
    </source>
</evidence>
<dbReference type="AlphaFoldDB" id="A0A4Y9STT8"/>
<dbReference type="OrthoDB" id="450143at2"/>